<sequence>MNPKKSSLFVSIFASNKITIEPIIFTKRLFDEKSFKSLNLQNRINKQDSKAKDQHYFLLSSFLVKISSLN</sequence>
<organism evidence="1 2">
    <name type="scientific">Tetranychus urticae</name>
    <name type="common">Two-spotted spider mite</name>
    <dbReference type="NCBI Taxonomy" id="32264"/>
    <lineage>
        <taxon>Eukaryota</taxon>
        <taxon>Metazoa</taxon>
        <taxon>Ecdysozoa</taxon>
        <taxon>Arthropoda</taxon>
        <taxon>Chelicerata</taxon>
        <taxon>Arachnida</taxon>
        <taxon>Acari</taxon>
        <taxon>Acariformes</taxon>
        <taxon>Trombidiformes</taxon>
        <taxon>Prostigmata</taxon>
        <taxon>Eleutherengona</taxon>
        <taxon>Raphignathae</taxon>
        <taxon>Tetranychoidea</taxon>
        <taxon>Tetranychidae</taxon>
        <taxon>Tetranychus</taxon>
    </lineage>
</organism>
<protein>
    <submittedName>
        <fullName evidence="1">Uncharacterized protein</fullName>
    </submittedName>
</protein>
<reference evidence="1" key="2">
    <citation type="submission" date="2015-06" db="UniProtKB">
        <authorList>
            <consortium name="EnsemblMetazoa"/>
        </authorList>
    </citation>
    <scope>IDENTIFICATION</scope>
</reference>
<evidence type="ECO:0000313" key="2">
    <source>
        <dbReference type="Proteomes" id="UP000015104"/>
    </source>
</evidence>
<dbReference type="AlphaFoldDB" id="T1K3T2"/>
<accession>T1K3T2</accession>
<proteinExistence type="predicted"/>
<dbReference type="Proteomes" id="UP000015104">
    <property type="component" value="Unassembled WGS sequence"/>
</dbReference>
<reference evidence="2" key="1">
    <citation type="submission" date="2011-08" db="EMBL/GenBank/DDBJ databases">
        <authorList>
            <person name="Rombauts S."/>
        </authorList>
    </citation>
    <scope>NUCLEOTIDE SEQUENCE</scope>
    <source>
        <strain evidence="2">London</strain>
    </source>
</reference>
<dbReference type="EMBL" id="CAEY01001560">
    <property type="status" value="NOT_ANNOTATED_CDS"/>
    <property type="molecule type" value="Genomic_DNA"/>
</dbReference>
<evidence type="ECO:0000313" key="1">
    <source>
        <dbReference type="EnsemblMetazoa" id="tetur05g00140.1"/>
    </source>
</evidence>
<dbReference type="HOGENOM" id="CLU_2761037_0_0_1"/>
<name>T1K3T2_TETUR</name>
<dbReference type="EnsemblMetazoa" id="tetur05g00140.1">
    <property type="protein sequence ID" value="tetur05g00140.1"/>
    <property type="gene ID" value="tetur05g00140"/>
</dbReference>
<keyword evidence="2" id="KW-1185">Reference proteome</keyword>